<dbReference type="GO" id="GO:0016787">
    <property type="term" value="F:hydrolase activity"/>
    <property type="evidence" value="ECO:0007669"/>
    <property type="project" value="InterPro"/>
</dbReference>
<proteinExistence type="predicted"/>
<dbReference type="HOGENOM" id="CLU_073042_0_0_0"/>
<dbReference type="KEGG" id="sus:Acid_2627"/>
<reference evidence="2" key="1">
    <citation type="submission" date="2006-10" db="EMBL/GenBank/DDBJ databases">
        <title>Complete sequence of Solibacter usitatus Ellin6076.</title>
        <authorList>
            <consortium name="US DOE Joint Genome Institute"/>
            <person name="Copeland A."/>
            <person name="Lucas S."/>
            <person name="Lapidus A."/>
            <person name="Barry K."/>
            <person name="Detter J.C."/>
            <person name="Glavina del Rio T."/>
            <person name="Hammon N."/>
            <person name="Israni S."/>
            <person name="Dalin E."/>
            <person name="Tice H."/>
            <person name="Pitluck S."/>
            <person name="Thompson L.S."/>
            <person name="Brettin T."/>
            <person name="Bruce D."/>
            <person name="Han C."/>
            <person name="Tapia R."/>
            <person name="Gilna P."/>
            <person name="Schmutz J."/>
            <person name="Larimer F."/>
            <person name="Land M."/>
            <person name="Hauser L."/>
            <person name="Kyrpides N."/>
            <person name="Mikhailova N."/>
            <person name="Janssen P.H."/>
            <person name="Kuske C.R."/>
            <person name="Richardson P."/>
        </authorList>
    </citation>
    <scope>NUCLEOTIDE SEQUENCE</scope>
    <source>
        <strain evidence="2">Ellin6076</strain>
    </source>
</reference>
<evidence type="ECO:0000313" key="2">
    <source>
        <dbReference type="EMBL" id="ABJ83616.1"/>
    </source>
</evidence>
<dbReference type="eggNOG" id="COG2152">
    <property type="taxonomic scope" value="Bacteria"/>
</dbReference>
<sequence length="214" mass="23689">MTVAAGAAGEWRTLFDGKTSAGWLEITGKPFPATWTVEDGCLKTSPKPGGMQDIRTVDVFRNFELEFDWKMLADGNSGVKYLVQKVDEWTNKDGRQARARGLEYQLADDHNPDAASDPARVAGSLYSVIAPVPKITPKIGEFNHSRLVVNGGHVEHWLNGTKVVEFSTGDAAVQKQLRTLRGKDGELLEEGPISLQNHSSEVWFRGIRVRTLRK</sequence>
<dbReference type="EMBL" id="CP000473">
    <property type="protein sequence ID" value="ABJ83616.1"/>
    <property type="molecule type" value="Genomic_DNA"/>
</dbReference>
<dbReference type="InterPro" id="IPR010496">
    <property type="entry name" value="AL/BT2_dom"/>
</dbReference>
<accession>Q024G0</accession>
<organism evidence="2">
    <name type="scientific">Solibacter usitatus (strain Ellin6076)</name>
    <dbReference type="NCBI Taxonomy" id="234267"/>
    <lineage>
        <taxon>Bacteria</taxon>
        <taxon>Pseudomonadati</taxon>
        <taxon>Acidobacteriota</taxon>
        <taxon>Terriglobia</taxon>
        <taxon>Bryobacterales</taxon>
        <taxon>Solibacteraceae</taxon>
        <taxon>Candidatus Solibacter</taxon>
    </lineage>
</organism>
<gene>
    <name evidence="2" type="ordered locus">Acid_2627</name>
</gene>
<dbReference type="STRING" id="234267.Acid_2627"/>
<dbReference type="Pfam" id="PF06439">
    <property type="entry name" value="3keto-disac_hyd"/>
    <property type="match status" value="1"/>
</dbReference>
<name>Q024G0_SOLUE</name>
<protein>
    <recommendedName>
        <fullName evidence="1">3-keto-alpha-glucoside-1,2-lyase/3-keto-2-hydroxy-glucal hydratase domain-containing protein</fullName>
    </recommendedName>
</protein>
<dbReference type="AlphaFoldDB" id="Q024G0"/>
<dbReference type="Gene3D" id="2.60.120.560">
    <property type="entry name" value="Exo-inulinase, domain 1"/>
    <property type="match status" value="1"/>
</dbReference>
<evidence type="ECO:0000259" key="1">
    <source>
        <dbReference type="Pfam" id="PF06439"/>
    </source>
</evidence>
<feature type="domain" description="3-keto-alpha-glucoside-1,2-lyase/3-keto-2-hydroxy-glucal hydratase" evidence="1">
    <location>
        <begin position="10"/>
        <end position="210"/>
    </location>
</feature>
<dbReference type="InParanoid" id="Q024G0"/>